<gene>
    <name evidence="2" type="ORF">DTO96_102276</name>
</gene>
<organism evidence="2 3">
    <name type="scientific">Ephemeroptericola cinctiostellae</name>
    <dbReference type="NCBI Taxonomy" id="2268024"/>
    <lineage>
        <taxon>Bacteria</taxon>
        <taxon>Pseudomonadati</taxon>
        <taxon>Pseudomonadota</taxon>
        <taxon>Betaproteobacteria</taxon>
        <taxon>Burkholderiales</taxon>
        <taxon>Burkholderiaceae</taxon>
        <taxon>Ephemeroptericola</taxon>
    </lineage>
</organism>
<keyword evidence="3" id="KW-1185">Reference proteome</keyword>
<dbReference type="EMBL" id="CP031124">
    <property type="protein sequence ID" value="AXF86521.1"/>
    <property type="molecule type" value="Genomic_DNA"/>
</dbReference>
<dbReference type="SMART" id="SM00228">
    <property type="entry name" value="PDZ"/>
    <property type="match status" value="1"/>
</dbReference>
<dbReference type="AlphaFoldDB" id="A0A345DDT3"/>
<sequence>MPTNLHYSVTPVPLRHIFQVRLHIPLNPASETTGLILQLPNWIAGSYMIRDFARHIVRIGASDEHGEAVALTPLSQYSWQSAPCAGALTVVYEVFAHDTSVRTAFLDGDGGFFNATSLCLQVQGLNMVAHHLTLNAPEGNTNWQVATTLPRVDGCFSHDFGDFVAANYDELADHPIRFGELTWLSFHAHGVLHEVALAGHLPYLDVPRLSADVQRICEAQLALFEPDQPARAPFKRYLFMVDVRASGYGGLEHRDSTALLCERADLPMLAQSEQPRSDAYIVFLGLCSHEYFHTWNVKRIKPATFVYYDFSQVIDTSLLWFFEGVTSYYDDLIMYRTGLLDETQYLKKLENCYNAVVQHDGVNVQTAHESGWYAWTKYYQVSPNTPNAVVSYYSKGALIALAMDLFIREHSAGRFSLDDVMRDLWTWFGRDFYALYPQGLARGVTEADIVASVSHFAGTDSRDFFNQALHSTDALPLREALGKLGVTLSEPKNSVAQLGATSKKVDGGWQIQRVLNNSAAQNAGLAPDDVLLTFDRIRLNAAPDDVLARINIGAQVTAHFLRDDVLHDTTLINSPAPHGVYALSLSEGHTQVFNKTA</sequence>
<evidence type="ECO:0000313" key="2">
    <source>
        <dbReference type="EMBL" id="AXF86521.1"/>
    </source>
</evidence>
<dbReference type="InterPro" id="IPR027268">
    <property type="entry name" value="Peptidase_M4/M1_CTD_sf"/>
</dbReference>
<reference evidence="3" key="1">
    <citation type="submission" date="2018-07" db="EMBL/GenBank/DDBJ databases">
        <authorList>
            <person name="Kim H."/>
        </authorList>
    </citation>
    <scope>NUCLEOTIDE SEQUENCE [LARGE SCALE GENOMIC DNA]</scope>
    <source>
        <strain evidence="3">F02</strain>
    </source>
</reference>
<dbReference type="InterPro" id="IPR036034">
    <property type="entry name" value="PDZ_sf"/>
</dbReference>
<dbReference type="PIRSF" id="PIRSF016493">
    <property type="entry name" value="Glycyl_aminpptds"/>
    <property type="match status" value="1"/>
</dbReference>
<dbReference type="Gene3D" id="1.10.390.10">
    <property type="entry name" value="Neutral Protease Domain 2"/>
    <property type="match status" value="1"/>
</dbReference>
<proteinExistence type="predicted"/>
<dbReference type="SUPFAM" id="SSF50156">
    <property type="entry name" value="PDZ domain-like"/>
    <property type="match status" value="1"/>
</dbReference>
<dbReference type="InterPro" id="IPR040756">
    <property type="entry name" value="Peptidase_M61_N"/>
</dbReference>
<dbReference type="SUPFAM" id="SSF55486">
    <property type="entry name" value="Metalloproteases ('zincins'), catalytic domain"/>
    <property type="match status" value="1"/>
</dbReference>
<dbReference type="InterPro" id="IPR024191">
    <property type="entry name" value="Peptidase_M61"/>
</dbReference>
<evidence type="ECO:0000259" key="1">
    <source>
        <dbReference type="SMART" id="SM00228"/>
    </source>
</evidence>
<dbReference type="RefSeq" id="WP_192878990.1">
    <property type="nucleotide sequence ID" value="NZ_CP031124.1"/>
</dbReference>
<protein>
    <recommendedName>
        <fullName evidence="1">PDZ domain-containing protein</fullName>
    </recommendedName>
</protein>
<dbReference type="Proteomes" id="UP000252182">
    <property type="component" value="Chromosome"/>
</dbReference>
<dbReference type="InterPro" id="IPR007963">
    <property type="entry name" value="Peptidase_M61_catalytic"/>
</dbReference>
<feature type="domain" description="PDZ" evidence="1">
    <location>
        <begin position="482"/>
        <end position="564"/>
    </location>
</feature>
<name>A0A345DDT3_9BURK</name>
<dbReference type="Gene3D" id="2.60.40.3650">
    <property type="match status" value="1"/>
</dbReference>
<dbReference type="Pfam" id="PF05299">
    <property type="entry name" value="Peptidase_M61"/>
    <property type="match status" value="1"/>
</dbReference>
<dbReference type="InterPro" id="IPR001478">
    <property type="entry name" value="PDZ"/>
</dbReference>
<evidence type="ECO:0000313" key="3">
    <source>
        <dbReference type="Proteomes" id="UP000252182"/>
    </source>
</evidence>
<dbReference type="Gene3D" id="2.30.42.10">
    <property type="match status" value="1"/>
</dbReference>
<dbReference type="Pfam" id="PF17899">
    <property type="entry name" value="Peptidase_M61_N"/>
    <property type="match status" value="1"/>
</dbReference>
<dbReference type="KEGG" id="hyf:DTO96_102276"/>
<accession>A0A345DDT3</accession>